<proteinExistence type="predicted"/>
<dbReference type="InterPro" id="IPR041581">
    <property type="entry name" value="Glyoxalase_6"/>
</dbReference>
<dbReference type="PANTHER" id="PTHR35908:SF1">
    <property type="entry name" value="CONSERVED PROTEIN"/>
    <property type="match status" value="1"/>
</dbReference>
<dbReference type="RefSeq" id="WP_117358620.1">
    <property type="nucleotide sequence ID" value="NZ_QURH01000296.1"/>
</dbReference>
<feature type="domain" description="VOC" evidence="1">
    <location>
        <begin position="4"/>
        <end position="114"/>
    </location>
</feature>
<dbReference type="PANTHER" id="PTHR35908">
    <property type="entry name" value="HYPOTHETICAL FUSION PROTEIN"/>
    <property type="match status" value="1"/>
</dbReference>
<dbReference type="Gene3D" id="3.10.180.10">
    <property type="entry name" value="2,3-Dihydroxybiphenyl 1,2-Dioxygenase, domain 1"/>
    <property type="match status" value="1"/>
</dbReference>
<organism evidence="2 3">
    <name type="scientific">Actinomadura logoneensis</name>
    <dbReference type="NCBI Taxonomy" id="2293572"/>
    <lineage>
        <taxon>Bacteria</taxon>
        <taxon>Bacillati</taxon>
        <taxon>Actinomycetota</taxon>
        <taxon>Actinomycetes</taxon>
        <taxon>Streptosporangiales</taxon>
        <taxon>Thermomonosporaceae</taxon>
        <taxon>Actinomadura</taxon>
    </lineage>
</organism>
<gene>
    <name evidence="2" type="ORF">DZF91_17995</name>
</gene>
<reference evidence="2 3" key="1">
    <citation type="submission" date="2018-08" db="EMBL/GenBank/DDBJ databases">
        <title>Actinomadura jelena sp. nov., a novel Actinomycete isolated from soil in Chad.</title>
        <authorList>
            <person name="Shi L."/>
        </authorList>
    </citation>
    <scope>NUCLEOTIDE SEQUENCE [LARGE SCALE GENOMIC DNA]</scope>
    <source>
        <strain evidence="2 3">NEAU-G17</strain>
    </source>
</reference>
<sequence length="117" mass="13245">MVPRVRAIAIDCNDLEVQAAFWSALLGMKVTERGERWWELEPVSPDGPVLCLQKVPEGKAVKNRLHLDLHVPDFESAGERGRELGATYHWSPEEGGDFQVWLDPEGNEFCFVVPEEN</sequence>
<dbReference type="AlphaFoldDB" id="A0A372JKE0"/>
<evidence type="ECO:0000313" key="3">
    <source>
        <dbReference type="Proteomes" id="UP000261811"/>
    </source>
</evidence>
<dbReference type="Proteomes" id="UP000261811">
    <property type="component" value="Unassembled WGS sequence"/>
</dbReference>
<dbReference type="InterPro" id="IPR037523">
    <property type="entry name" value="VOC_core"/>
</dbReference>
<dbReference type="InterPro" id="IPR029068">
    <property type="entry name" value="Glyas_Bleomycin-R_OHBP_Dase"/>
</dbReference>
<evidence type="ECO:0000259" key="1">
    <source>
        <dbReference type="PROSITE" id="PS51819"/>
    </source>
</evidence>
<accession>A0A372JKE0</accession>
<dbReference type="CDD" id="cd06587">
    <property type="entry name" value="VOC"/>
    <property type="match status" value="1"/>
</dbReference>
<dbReference type="Pfam" id="PF18029">
    <property type="entry name" value="Glyoxalase_6"/>
    <property type="match status" value="1"/>
</dbReference>
<dbReference type="OrthoDB" id="3212826at2"/>
<keyword evidence="3" id="KW-1185">Reference proteome</keyword>
<dbReference type="PROSITE" id="PS51819">
    <property type="entry name" value="VOC"/>
    <property type="match status" value="1"/>
</dbReference>
<evidence type="ECO:0000313" key="2">
    <source>
        <dbReference type="EMBL" id="RFU40276.1"/>
    </source>
</evidence>
<comment type="caution">
    <text evidence="2">The sequence shown here is derived from an EMBL/GenBank/DDBJ whole genome shotgun (WGS) entry which is preliminary data.</text>
</comment>
<name>A0A372JKE0_9ACTN</name>
<dbReference type="SUPFAM" id="SSF54593">
    <property type="entry name" value="Glyoxalase/Bleomycin resistance protein/Dihydroxybiphenyl dioxygenase"/>
    <property type="match status" value="1"/>
</dbReference>
<dbReference type="EMBL" id="QURH01000296">
    <property type="protein sequence ID" value="RFU40276.1"/>
    <property type="molecule type" value="Genomic_DNA"/>
</dbReference>
<protein>
    <submittedName>
        <fullName evidence="2">VOC family protein</fullName>
    </submittedName>
</protein>